<dbReference type="EMBL" id="CP013070">
    <property type="protein sequence ID" value="APL94592.1"/>
    <property type="molecule type" value="Genomic_DNA"/>
</dbReference>
<feature type="transmembrane region" description="Helical" evidence="1">
    <location>
        <begin position="48"/>
        <end position="71"/>
    </location>
</feature>
<keyword evidence="1" id="KW-1133">Transmembrane helix</keyword>
<dbReference type="Proteomes" id="UP000004550">
    <property type="component" value="Chromosome"/>
</dbReference>
<keyword evidence="1" id="KW-0812">Transmembrane</keyword>
<evidence type="ECO:0000313" key="2">
    <source>
        <dbReference type="EMBL" id="APL94592.1"/>
    </source>
</evidence>
<feature type="transmembrane region" description="Helical" evidence="1">
    <location>
        <begin position="12"/>
        <end position="36"/>
    </location>
</feature>
<dbReference type="AlphaFoldDB" id="A0A1L5BP97"/>
<sequence length="93" mass="9390">MARANRSIGARVRLLVGAAIETAGIAALCILAHAWLTGASLRPEAVMAAMLGAGAIVLIAGSVIACVVPILHGDFKQGQPRIRGSRFSSGNGA</sequence>
<protein>
    <submittedName>
        <fullName evidence="2">Uncharacterized protein</fullName>
    </submittedName>
</protein>
<dbReference type="KEGG" id="sinb:SIDU_08800"/>
<evidence type="ECO:0000256" key="1">
    <source>
        <dbReference type="SAM" id="Phobius"/>
    </source>
</evidence>
<proteinExistence type="predicted"/>
<keyword evidence="1" id="KW-0472">Membrane</keyword>
<evidence type="ECO:0000313" key="3">
    <source>
        <dbReference type="Proteomes" id="UP000004550"/>
    </source>
</evidence>
<name>A0A1L5BP97_SPHIB</name>
<dbReference type="GeneID" id="29272725"/>
<organism evidence="2 3">
    <name type="scientific">Sphingobium indicum (strain DSM 16412 / CCM 7286 / MTCC 6364 / B90A)</name>
    <dbReference type="NCBI Taxonomy" id="861109"/>
    <lineage>
        <taxon>Bacteria</taxon>
        <taxon>Pseudomonadati</taxon>
        <taxon>Pseudomonadota</taxon>
        <taxon>Alphaproteobacteria</taxon>
        <taxon>Sphingomonadales</taxon>
        <taxon>Sphingomonadaceae</taxon>
        <taxon>Sphingobium</taxon>
    </lineage>
</organism>
<reference evidence="2 3" key="1">
    <citation type="journal article" date="2012" name="J. Bacteriol.">
        <title>Genome sequence of Sphingobium indicum B90A, a hexachlorocyclohexane-degrading bacterium.</title>
        <authorList>
            <person name="Anand S."/>
            <person name="Sangwan N."/>
            <person name="Lata P."/>
            <person name="Kaur J."/>
            <person name="Dua A."/>
            <person name="Singh A.K."/>
            <person name="Verma M."/>
            <person name="Kaur J."/>
            <person name="Khurana J.P."/>
            <person name="Khurana P."/>
            <person name="Mathur S."/>
            <person name="Lal R."/>
        </authorList>
    </citation>
    <scope>NUCLEOTIDE SEQUENCE [LARGE SCALE GENOMIC DNA]</scope>
    <source>
        <strain evidence="3">DSM 16412 / CCM 7286 / MTCC 6364 / B90A</strain>
    </source>
</reference>
<gene>
    <name evidence="2" type="ORF">SIDU_08800</name>
</gene>
<dbReference type="RefSeq" id="WP_007687191.1">
    <property type="nucleotide sequence ID" value="NZ_CP013070.1"/>
</dbReference>
<accession>A0A1L5BP97</accession>